<feature type="compositionally biased region" description="Basic and acidic residues" evidence="2">
    <location>
        <begin position="1"/>
        <end position="11"/>
    </location>
</feature>
<dbReference type="STRING" id="1246637.MTBBW1_1220017"/>
<comment type="similarity">
    <text evidence="1">Belongs to the universal stress protein A family.</text>
</comment>
<dbReference type="Gene3D" id="3.40.50.620">
    <property type="entry name" value="HUPs"/>
    <property type="match status" value="2"/>
</dbReference>
<evidence type="ECO:0000313" key="5">
    <source>
        <dbReference type="Proteomes" id="UP000191931"/>
    </source>
</evidence>
<dbReference type="InterPro" id="IPR006016">
    <property type="entry name" value="UspA"/>
</dbReference>
<reference evidence="4 5" key="1">
    <citation type="submission" date="2017-03" db="EMBL/GenBank/DDBJ databases">
        <authorList>
            <person name="Afonso C.L."/>
            <person name="Miller P.J."/>
            <person name="Scott M.A."/>
            <person name="Spackman E."/>
            <person name="Goraichik I."/>
            <person name="Dimitrov K.M."/>
            <person name="Suarez D.L."/>
            <person name="Swayne D.E."/>
        </authorList>
    </citation>
    <scope>NUCLEOTIDE SEQUENCE [LARGE SCALE GENOMIC DNA]</scope>
    <source>
        <strain evidence="4">PRJEB14757</strain>
    </source>
</reference>
<feature type="region of interest" description="Disordered" evidence="2">
    <location>
        <begin position="1"/>
        <end position="36"/>
    </location>
</feature>
<evidence type="ECO:0000256" key="1">
    <source>
        <dbReference type="ARBA" id="ARBA00008791"/>
    </source>
</evidence>
<dbReference type="PANTHER" id="PTHR46268">
    <property type="entry name" value="STRESS RESPONSE PROTEIN NHAX"/>
    <property type="match status" value="1"/>
</dbReference>
<dbReference type="OrthoDB" id="5430193at2"/>
<dbReference type="SUPFAM" id="SSF52402">
    <property type="entry name" value="Adenine nucleotide alpha hydrolases-like"/>
    <property type="match status" value="2"/>
</dbReference>
<evidence type="ECO:0000256" key="2">
    <source>
        <dbReference type="SAM" id="MobiDB-lite"/>
    </source>
</evidence>
<protein>
    <submittedName>
        <fullName evidence="4">Putative UspA domain-containing protein</fullName>
    </submittedName>
</protein>
<feature type="domain" description="UspA" evidence="3">
    <location>
        <begin position="203"/>
        <end position="341"/>
    </location>
</feature>
<dbReference type="Pfam" id="PF00582">
    <property type="entry name" value="Usp"/>
    <property type="match status" value="1"/>
</dbReference>
<accession>A0A1W1H6D4</accession>
<proteinExistence type="inferred from homology"/>
<dbReference type="AlphaFoldDB" id="A0A1W1H6D4"/>
<organism evidence="4 5">
    <name type="scientific">Desulfamplus magnetovallimortis</name>
    <dbReference type="NCBI Taxonomy" id="1246637"/>
    <lineage>
        <taxon>Bacteria</taxon>
        <taxon>Pseudomonadati</taxon>
        <taxon>Thermodesulfobacteriota</taxon>
        <taxon>Desulfobacteria</taxon>
        <taxon>Desulfobacterales</taxon>
        <taxon>Desulfobacteraceae</taxon>
        <taxon>Desulfamplus</taxon>
    </lineage>
</organism>
<dbReference type="RefSeq" id="WP_080804390.1">
    <property type="nucleotide sequence ID" value="NZ_LT828546.1"/>
</dbReference>
<evidence type="ECO:0000313" key="4">
    <source>
        <dbReference type="EMBL" id="SLM28017.1"/>
    </source>
</evidence>
<name>A0A1W1H6D4_9BACT</name>
<dbReference type="PANTHER" id="PTHR46268:SF6">
    <property type="entry name" value="UNIVERSAL STRESS PROTEIN UP12"/>
    <property type="match status" value="1"/>
</dbReference>
<dbReference type="InterPro" id="IPR014729">
    <property type="entry name" value="Rossmann-like_a/b/a_fold"/>
</dbReference>
<keyword evidence="5" id="KW-1185">Reference proteome</keyword>
<gene>
    <name evidence="4" type="ORF">MTBBW1_1220017</name>
</gene>
<feature type="compositionally biased region" description="Basic and acidic residues" evidence="2">
    <location>
        <begin position="18"/>
        <end position="36"/>
    </location>
</feature>
<dbReference type="CDD" id="cd00293">
    <property type="entry name" value="USP-like"/>
    <property type="match status" value="2"/>
</dbReference>
<sequence>MSENSVKKDDINGSVDPESIKDSRFTDNTGKSESKKCEDNSNKILVALDGSEKSLKTIQYLCDFKPFMGKDILLFNVLSPMPDAYWDMNIDFLNDEPALPDTAQWETEQRHYITDFMEEAKVQLISGGYTKDRVSFRIQERIRGVARDIIDEASKGYFALLSRRRGAGAMLNMVMGSTTTKIVEKLSSVPILLAGVQRANNSIFLALDGSPGSKKAVDFTIRAVAGSDCRIVLCSVLRDLGLRQGKNENMGDGPGWINKVFDKVTLAIDDAAQRFQAAGIPVDRIKKKIITGASTRSDVISATAEEEKCDTIVLGRRGQSNVTDFNIGRVPWKVIYVARKMTVWIVS</sequence>
<evidence type="ECO:0000259" key="3">
    <source>
        <dbReference type="Pfam" id="PF00582"/>
    </source>
</evidence>
<dbReference type="Proteomes" id="UP000191931">
    <property type="component" value="Unassembled WGS sequence"/>
</dbReference>
<dbReference type="EMBL" id="FWEV01000027">
    <property type="protein sequence ID" value="SLM28017.1"/>
    <property type="molecule type" value="Genomic_DNA"/>
</dbReference>